<dbReference type="EMBL" id="FNDZ01000009">
    <property type="protein sequence ID" value="SDJ19475.1"/>
    <property type="molecule type" value="Genomic_DNA"/>
</dbReference>
<sequence length="101" mass="12168">MVVLAITFLYFRLPFLVFLLYHLQYSSTDIMSGEIANIIFANLKFDEGDNYLELYFEFNTLLLERYYFSVDILIRIDNDSYDSYVYSFEDPRKIEVHKEDT</sequence>
<keyword evidence="1" id="KW-1133">Transmembrane helix</keyword>
<dbReference type="AlphaFoldDB" id="A0A1G8RSL0"/>
<feature type="transmembrane region" description="Helical" evidence="1">
    <location>
        <begin position="6"/>
        <end position="23"/>
    </location>
</feature>
<keyword evidence="1" id="KW-0812">Transmembrane</keyword>
<protein>
    <submittedName>
        <fullName evidence="2">Uncharacterized protein</fullName>
    </submittedName>
</protein>
<evidence type="ECO:0000313" key="2">
    <source>
        <dbReference type="EMBL" id="SDJ19475.1"/>
    </source>
</evidence>
<keyword evidence="1" id="KW-0472">Membrane</keyword>
<dbReference type="RefSeq" id="WP_031577364.1">
    <property type="nucleotide sequence ID" value="NZ_DAMANS010000001.1"/>
</dbReference>
<dbReference type="Proteomes" id="UP000183255">
    <property type="component" value="Unassembled WGS sequence"/>
</dbReference>
<name>A0A1G8RSL0_9CLOT</name>
<reference evidence="2 3" key="1">
    <citation type="submission" date="2016-10" db="EMBL/GenBank/DDBJ databases">
        <authorList>
            <person name="de Groot N.N."/>
        </authorList>
    </citation>
    <scope>NUCLEOTIDE SEQUENCE [LARGE SCALE GENOMIC DNA]</scope>
    <source>
        <strain evidence="2 3">CGMCC 1.5058</strain>
    </source>
</reference>
<accession>A0A1G8RSL0</accession>
<evidence type="ECO:0000313" key="3">
    <source>
        <dbReference type="Proteomes" id="UP000183255"/>
    </source>
</evidence>
<proteinExistence type="predicted"/>
<gene>
    <name evidence="2" type="ORF">SAMN05421804_10957</name>
</gene>
<evidence type="ECO:0000256" key="1">
    <source>
        <dbReference type="SAM" id="Phobius"/>
    </source>
</evidence>
<organism evidence="2 3">
    <name type="scientific">Proteiniclasticum ruminis</name>
    <dbReference type="NCBI Taxonomy" id="398199"/>
    <lineage>
        <taxon>Bacteria</taxon>
        <taxon>Bacillati</taxon>
        <taxon>Bacillota</taxon>
        <taxon>Clostridia</taxon>
        <taxon>Eubacteriales</taxon>
        <taxon>Clostridiaceae</taxon>
        <taxon>Proteiniclasticum</taxon>
    </lineage>
</organism>